<dbReference type="OrthoDB" id="8953997at2759"/>
<dbReference type="Proteomes" id="UP000515150">
    <property type="component" value="Chromosome 11"/>
</dbReference>
<dbReference type="KEGG" id="bspl:114865410"/>
<protein>
    <submittedName>
        <fullName evidence="5">Kelch-like protein 10</fullName>
    </submittedName>
</protein>
<dbReference type="Pfam" id="PF07707">
    <property type="entry name" value="BACK"/>
    <property type="match status" value="1"/>
</dbReference>
<dbReference type="Gene3D" id="1.25.40.420">
    <property type="match status" value="1"/>
</dbReference>
<dbReference type="PANTHER" id="PTHR24412:SF172">
    <property type="entry name" value="KELCH-LIKE PROTEIN 10"/>
    <property type="match status" value="1"/>
</dbReference>
<organism evidence="4 5">
    <name type="scientific">Betta splendens</name>
    <name type="common">Siamese fighting fish</name>
    <dbReference type="NCBI Taxonomy" id="158456"/>
    <lineage>
        <taxon>Eukaryota</taxon>
        <taxon>Metazoa</taxon>
        <taxon>Chordata</taxon>
        <taxon>Craniata</taxon>
        <taxon>Vertebrata</taxon>
        <taxon>Euteleostomi</taxon>
        <taxon>Actinopterygii</taxon>
        <taxon>Neopterygii</taxon>
        <taxon>Teleostei</taxon>
        <taxon>Neoteleostei</taxon>
        <taxon>Acanthomorphata</taxon>
        <taxon>Anabantaria</taxon>
        <taxon>Anabantiformes</taxon>
        <taxon>Anabantoidei</taxon>
        <taxon>Osphronemidae</taxon>
        <taxon>Betta</taxon>
    </lineage>
</organism>
<proteinExistence type="predicted"/>
<feature type="domain" description="BACK" evidence="3">
    <location>
        <begin position="2"/>
        <end position="61"/>
    </location>
</feature>
<gene>
    <name evidence="5" type="primary">LOC114865410</name>
</gene>
<sequence length="107" mass="12513">MTKSFLQLSAQELSGILDTDDLNVRKESFVYDAVLRWIAHKPEDRERHIDELFSKVRLALESLQSAEYYNTDTDEWKELQVGGFDGIPRLRSAQAYKPPHLERWCPC</sequence>
<accession>A0A6P7NR32</accession>
<dbReference type="InParanoid" id="A0A6P7NR32"/>
<evidence type="ECO:0000256" key="2">
    <source>
        <dbReference type="ARBA" id="ARBA00022737"/>
    </source>
</evidence>
<dbReference type="GeneID" id="114865410"/>
<keyword evidence="1" id="KW-0880">Kelch repeat</keyword>
<dbReference type="PANTHER" id="PTHR24412">
    <property type="entry name" value="KELCH PROTEIN"/>
    <property type="match status" value="1"/>
</dbReference>
<evidence type="ECO:0000256" key="1">
    <source>
        <dbReference type="ARBA" id="ARBA00022441"/>
    </source>
</evidence>
<keyword evidence="2" id="KW-0677">Repeat</keyword>
<evidence type="ECO:0000313" key="5">
    <source>
        <dbReference type="RefSeq" id="XP_029022352.1"/>
    </source>
</evidence>
<reference evidence="5" key="1">
    <citation type="submission" date="2025-08" db="UniProtKB">
        <authorList>
            <consortium name="RefSeq"/>
        </authorList>
    </citation>
    <scope>IDENTIFICATION</scope>
</reference>
<dbReference type="RefSeq" id="XP_029022352.1">
    <property type="nucleotide sequence ID" value="XM_029166519.3"/>
</dbReference>
<dbReference type="InterPro" id="IPR011705">
    <property type="entry name" value="BACK"/>
</dbReference>
<name>A0A6P7NR32_BETSP</name>
<keyword evidence="4" id="KW-1185">Reference proteome</keyword>
<evidence type="ECO:0000259" key="3">
    <source>
        <dbReference type="Pfam" id="PF07707"/>
    </source>
</evidence>
<dbReference type="AlphaFoldDB" id="A0A6P7NR32"/>
<evidence type="ECO:0000313" key="4">
    <source>
        <dbReference type="Proteomes" id="UP000515150"/>
    </source>
</evidence>